<dbReference type="Pfam" id="PF00196">
    <property type="entry name" value="GerE"/>
    <property type="match status" value="1"/>
</dbReference>
<dbReference type="EMBL" id="AP014936">
    <property type="protein sequence ID" value="BAU49008.1"/>
    <property type="molecule type" value="Genomic_DNA"/>
</dbReference>
<dbReference type="Gene3D" id="1.10.10.10">
    <property type="entry name" value="Winged helix-like DNA-binding domain superfamily/Winged helix DNA-binding domain"/>
    <property type="match status" value="1"/>
</dbReference>
<dbReference type="PRINTS" id="PR00038">
    <property type="entry name" value="HTHLUXR"/>
</dbReference>
<dbReference type="FunFam" id="3.40.50.2300:FF:000018">
    <property type="entry name" value="DNA-binding transcriptional regulator NtrC"/>
    <property type="match status" value="1"/>
</dbReference>
<dbReference type="CDD" id="cd06170">
    <property type="entry name" value="LuxR_C_like"/>
    <property type="match status" value="1"/>
</dbReference>
<dbReference type="InterPro" id="IPR016032">
    <property type="entry name" value="Sig_transdc_resp-reg_C-effctor"/>
</dbReference>
<dbReference type="AlphaFoldDB" id="A0A1B4V672"/>
<dbReference type="Pfam" id="PF00072">
    <property type="entry name" value="Response_reg"/>
    <property type="match status" value="1"/>
</dbReference>
<keyword evidence="4" id="KW-0238">DNA-binding</keyword>
<protein>
    <submittedName>
        <fullName evidence="9">LuxR family transcriptional regulator</fullName>
    </submittedName>
</protein>
<evidence type="ECO:0000313" key="9">
    <source>
        <dbReference type="EMBL" id="BAU49008.1"/>
    </source>
</evidence>
<dbReference type="PROSITE" id="PS50110">
    <property type="entry name" value="RESPONSE_REGULATORY"/>
    <property type="match status" value="1"/>
</dbReference>
<keyword evidence="1 6" id="KW-0597">Phosphoprotein</keyword>
<dbReference type="InterPro" id="IPR036388">
    <property type="entry name" value="WH-like_DNA-bd_sf"/>
</dbReference>
<dbReference type="CDD" id="cd17537">
    <property type="entry name" value="REC_FixJ"/>
    <property type="match status" value="1"/>
</dbReference>
<proteinExistence type="predicted"/>
<organism evidence="9 10">
    <name type="scientific">Sulfurifustis variabilis</name>
    <dbReference type="NCBI Taxonomy" id="1675686"/>
    <lineage>
        <taxon>Bacteria</taxon>
        <taxon>Pseudomonadati</taxon>
        <taxon>Pseudomonadota</taxon>
        <taxon>Gammaproteobacteria</taxon>
        <taxon>Acidiferrobacterales</taxon>
        <taxon>Acidiferrobacteraceae</taxon>
        <taxon>Sulfurifustis</taxon>
    </lineage>
</organism>
<dbReference type="GO" id="GO:0000160">
    <property type="term" value="P:phosphorelay signal transduction system"/>
    <property type="evidence" value="ECO:0007669"/>
    <property type="project" value="UniProtKB-KW"/>
</dbReference>
<dbReference type="GO" id="GO:0006355">
    <property type="term" value="P:regulation of DNA-templated transcription"/>
    <property type="evidence" value="ECO:0007669"/>
    <property type="project" value="InterPro"/>
</dbReference>
<accession>A0A1B4V672</accession>
<name>A0A1B4V672_9GAMM</name>
<dbReference type="PROSITE" id="PS50043">
    <property type="entry name" value="HTH_LUXR_2"/>
    <property type="match status" value="1"/>
</dbReference>
<dbReference type="SUPFAM" id="SSF46894">
    <property type="entry name" value="C-terminal effector domain of the bipartite response regulators"/>
    <property type="match status" value="1"/>
</dbReference>
<dbReference type="InterPro" id="IPR011006">
    <property type="entry name" value="CheY-like_superfamily"/>
</dbReference>
<dbReference type="KEGG" id="sva:SVA_2460"/>
<dbReference type="OrthoDB" id="9802186at2"/>
<gene>
    <name evidence="9" type="ORF">SVA_2460</name>
</gene>
<dbReference type="Gene3D" id="3.40.50.2300">
    <property type="match status" value="1"/>
</dbReference>
<dbReference type="GO" id="GO:0003677">
    <property type="term" value="F:DNA binding"/>
    <property type="evidence" value="ECO:0007669"/>
    <property type="project" value="UniProtKB-KW"/>
</dbReference>
<dbReference type="SMART" id="SM00421">
    <property type="entry name" value="HTH_LUXR"/>
    <property type="match status" value="1"/>
</dbReference>
<dbReference type="PANTHER" id="PTHR44688">
    <property type="entry name" value="DNA-BINDING TRANSCRIPTIONAL ACTIVATOR DEVR_DOSR"/>
    <property type="match status" value="1"/>
</dbReference>
<evidence type="ECO:0000256" key="4">
    <source>
        <dbReference type="ARBA" id="ARBA00023125"/>
    </source>
</evidence>
<dbReference type="Proteomes" id="UP000218899">
    <property type="component" value="Chromosome"/>
</dbReference>
<keyword evidence="2" id="KW-0902">Two-component regulatory system</keyword>
<evidence type="ECO:0000259" key="8">
    <source>
        <dbReference type="PROSITE" id="PS50110"/>
    </source>
</evidence>
<evidence type="ECO:0000313" key="10">
    <source>
        <dbReference type="Proteomes" id="UP000218899"/>
    </source>
</evidence>
<evidence type="ECO:0000256" key="6">
    <source>
        <dbReference type="PROSITE-ProRule" id="PRU00169"/>
    </source>
</evidence>
<feature type="domain" description="HTH luxR-type" evidence="7">
    <location>
        <begin position="136"/>
        <end position="201"/>
    </location>
</feature>
<evidence type="ECO:0000256" key="1">
    <source>
        <dbReference type="ARBA" id="ARBA00022553"/>
    </source>
</evidence>
<feature type="domain" description="Response regulatory" evidence="8">
    <location>
        <begin position="6"/>
        <end position="120"/>
    </location>
</feature>
<reference evidence="9 10" key="1">
    <citation type="submission" date="2015-08" db="EMBL/GenBank/DDBJ databases">
        <title>Complete genome sequence of Sulfurifustis variabilis.</title>
        <authorList>
            <person name="Miura A."/>
            <person name="Kojima H."/>
            <person name="Fukui M."/>
        </authorList>
    </citation>
    <scope>NUCLEOTIDE SEQUENCE [LARGE SCALE GENOMIC DNA]</scope>
    <source>
        <strain evidence="10">skN76</strain>
    </source>
</reference>
<dbReference type="RefSeq" id="WP_096461465.1">
    <property type="nucleotide sequence ID" value="NZ_AP014936.1"/>
</dbReference>
<dbReference type="SMART" id="SM00448">
    <property type="entry name" value="REC"/>
    <property type="match status" value="1"/>
</dbReference>
<evidence type="ECO:0000256" key="3">
    <source>
        <dbReference type="ARBA" id="ARBA00023015"/>
    </source>
</evidence>
<keyword evidence="5" id="KW-0804">Transcription</keyword>
<dbReference type="InterPro" id="IPR001789">
    <property type="entry name" value="Sig_transdc_resp-reg_receiver"/>
</dbReference>
<sequence length="203" mass="22745">MDRNAVVYLVDDDQAVRDSLKWVIESAGFTVETYASSQAFLDAYRHDRPGCLVLDVRMPGISGLNLQTRLADKHSILPIIFISAHATVPDAVRAMRAGAVDFLIKPFNNQDLLDRIEQCVAEAVRRREERRQREEVARRLATLTPREREVLDGVVAGRTNRAIAAEMKVSVKTVDAHRAKVMDKMQASSLAELVHLMHLPPPP</sequence>
<evidence type="ECO:0000259" key="7">
    <source>
        <dbReference type="PROSITE" id="PS50043"/>
    </source>
</evidence>
<dbReference type="PANTHER" id="PTHR44688:SF16">
    <property type="entry name" value="DNA-BINDING TRANSCRIPTIONAL ACTIVATOR DEVR_DOSR"/>
    <property type="match status" value="1"/>
</dbReference>
<evidence type="ECO:0000256" key="5">
    <source>
        <dbReference type="ARBA" id="ARBA00023163"/>
    </source>
</evidence>
<evidence type="ECO:0000256" key="2">
    <source>
        <dbReference type="ARBA" id="ARBA00023012"/>
    </source>
</evidence>
<dbReference type="InterPro" id="IPR000792">
    <property type="entry name" value="Tscrpt_reg_LuxR_C"/>
</dbReference>
<dbReference type="SUPFAM" id="SSF52172">
    <property type="entry name" value="CheY-like"/>
    <property type="match status" value="1"/>
</dbReference>
<feature type="modified residue" description="4-aspartylphosphate" evidence="6">
    <location>
        <position position="55"/>
    </location>
</feature>
<keyword evidence="10" id="KW-1185">Reference proteome</keyword>
<keyword evidence="3" id="KW-0805">Transcription regulation</keyword>